<dbReference type="SMART" id="SM00460">
    <property type="entry name" value="TGc"/>
    <property type="match status" value="1"/>
</dbReference>
<dbReference type="EMBL" id="CACRSL010000003">
    <property type="protein sequence ID" value="VYT17355.1"/>
    <property type="molecule type" value="Genomic_DNA"/>
</dbReference>
<reference evidence="3" key="1">
    <citation type="submission" date="2019-11" db="EMBL/GenBank/DDBJ databases">
        <authorList>
            <person name="Feng L."/>
        </authorList>
    </citation>
    <scope>NUCLEOTIDE SEQUENCE</scope>
    <source>
        <strain evidence="3">AundefinedLFYP135</strain>
    </source>
</reference>
<feature type="domain" description="Transglutaminase-like" evidence="2">
    <location>
        <begin position="297"/>
        <end position="353"/>
    </location>
</feature>
<sequence>MKHICDLLLCLVLSASVWAGDVLPWGQGNSQMISSVPEEFASVLWWRAGGFAAAVQYLEMDWPGDDGREQRVSVTSLSEIQDELARAIEAGEQPPAFDLSGVPEQEGVPLAVKNLYYSILSNNPRYKYAYDFNAEVGPDGLLRCTVSYMPYRTGDYPDGFCGVEVDSLRSLIKVARDGLGQENIPIRITNLSLTVDDMNKALQQVGGGYLFCQLNRDGTAITVVPQGGLTLGEARARLAEIDELAEQVFQETVAAGMSQAEQAEALYTYLTQNVDYDFRYYSHPGEMPYESTTAYGALHNNLAICGGYAQAFQTLLEKAGIPCITVSGKAGGENHMWNMARIDGRWLYYDPTGDRGRADYGFLYCGVKGEALDRHTWDADWSNRLSEALFSL</sequence>
<dbReference type="Pfam" id="PF01841">
    <property type="entry name" value="Transglut_core"/>
    <property type="match status" value="1"/>
</dbReference>
<keyword evidence="1" id="KW-0732">Signal</keyword>
<dbReference type="InterPro" id="IPR002931">
    <property type="entry name" value="Transglutaminase-like"/>
</dbReference>
<dbReference type="PANTHER" id="PTHR46333:SF2">
    <property type="entry name" value="CYTOKINESIS PROTEIN 3"/>
    <property type="match status" value="1"/>
</dbReference>
<dbReference type="InterPro" id="IPR038765">
    <property type="entry name" value="Papain-like_cys_pep_sf"/>
</dbReference>
<dbReference type="InterPro" id="IPR052557">
    <property type="entry name" value="CAP/Cytokinesis_protein"/>
</dbReference>
<accession>A0A6N2UFR5</accession>
<feature type="signal peptide" evidence="1">
    <location>
        <begin position="1"/>
        <end position="19"/>
    </location>
</feature>
<proteinExistence type="predicted"/>
<protein>
    <submittedName>
        <fullName evidence="3">Transglutaminase-like superfamily protein</fullName>
    </submittedName>
</protein>
<gene>
    <name evidence="3" type="ORF">AULFYP135_01948</name>
</gene>
<evidence type="ECO:0000256" key="1">
    <source>
        <dbReference type="SAM" id="SignalP"/>
    </source>
</evidence>
<dbReference type="AlphaFoldDB" id="A0A6N2UFR5"/>
<name>A0A6N2UFR5_9FIRM</name>
<dbReference type="GO" id="GO:0005737">
    <property type="term" value="C:cytoplasm"/>
    <property type="evidence" value="ECO:0007669"/>
    <property type="project" value="TreeGrafter"/>
</dbReference>
<dbReference type="SUPFAM" id="SSF54001">
    <property type="entry name" value="Cysteine proteinases"/>
    <property type="match status" value="1"/>
</dbReference>
<evidence type="ECO:0000259" key="2">
    <source>
        <dbReference type="SMART" id="SM00460"/>
    </source>
</evidence>
<evidence type="ECO:0000313" key="3">
    <source>
        <dbReference type="EMBL" id="VYT17355.1"/>
    </source>
</evidence>
<dbReference type="Gene3D" id="3.10.620.30">
    <property type="match status" value="1"/>
</dbReference>
<dbReference type="PANTHER" id="PTHR46333">
    <property type="entry name" value="CYTOKINESIS PROTEIN 3"/>
    <property type="match status" value="1"/>
</dbReference>
<organism evidence="3">
    <name type="scientific">uncultured Anaerotruncus sp</name>
    <dbReference type="NCBI Taxonomy" id="905011"/>
    <lineage>
        <taxon>Bacteria</taxon>
        <taxon>Bacillati</taxon>
        <taxon>Bacillota</taxon>
        <taxon>Clostridia</taxon>
        <taxon>Eubacteriales</taxon>
        <taxon>Oscillospiraceae</taxon>
        <taxon>Anaerotruncus</taxon>
        <taxon>environmental samples</taxon>
    </lineage>
</organism>
<feature type="chain" id="PRO_5039653443" evidence="1">
    <location>
        <begin position="20"/>
        <end position="392"/>
    </location>
</feature>